<sequence length="108" mass="11614">MDKIATIEALAALSQETRFDVFRLLVRAGPEGLPAGEIALRLDTRQNTMSTHLATLARAGLVTATRDGRSVRYAANFCGMRAVIDNLMNDCCCGVPEITQPFQTGDAA</sequence>
<dbReference type="InterPro" id="IPR036390">
    <property type="entry name" value="WH_DNA-bd_sf"/>
</dbReference>
<dbReference type="RefSeq" id="WP_330195577.1">
    <property type="nucleotide sequence ID" value="NZ_JAZDRO010000002.1"/>
</dbReference>
<feature type="domain" description="HTH arsR-type" evidence="4">
    <location>
        <begin position="1"/>
        <end position="95"/>
    </location>
</feature>
<dbReference type="CDD" id="cd00090">
    <property type="entry name" value="HTH_ARSR"/>
    <property type="match status" value="1"/>
</dbReference>
<dbReference type="InterPro" id="IPR001845">
    <property type="entry name" value="HTH_ArsR_DNA-bd_dom"/>
</dbReference>
<evidence type="ECO:0000256" key="3">
    <source>
        <dbReference type="ARBA" id="ARBA00023163"/>
    </source>
</evidence>
<dbReference type="Proteomes" id="UP001310692">
    <property type="component" value="Unassembled WGS sequence"/>
</dbReference>
<dbReference type="InterPro" id="IPR051011">
    <property type="entry name" value="Metal_resp_trans_reg"/>
</dbReference>
<dbReference type="NCBIfam" id="NF033788">
    <property type="entry name" value="HTH_metalloreg"/>
    <property type="match status" value="1"/>
</dbReference>
<dbReference type="SMART" id="SM00418">
    <property type="entry name" value="HTH_ARSR"/>
    <property type="match status" value="1"/>
</dbReference>
<evidence type="ECO:0000256" key="1">
    <source>
        <dbReference type="ARBA" id="ARBA00023015"/>
    </source>
</evidence>
<reference evidence="5 6" key="1">
    <citation type="submission" date="2024-01" db="EMBL/GenBank/DDBJ databases">
        <title>Hyphobacterium bacterium isolated from marine sediment.</title>
        <authorList>
            <person name="Zhao S."/>
        </authorList>
    </citation>
    <scope>NUCLEOTIDE SEQUENCE [LARGE SCALE GENOMIC DNA]</scope>
    <source>
        <strain evidence="5 6">Y60-23</strain>
    </source>
</reference>
<comment type="caution">
    <text evidence="5">The sequence shown here is derived from an EMBL/GenBank/DDBJ whole genome shotgun (WGS) entry which is preliminary data.</text>
</comment>
<proteinExistence type="predicted"/>
<protein>
    <submittedName>
        <fullName evidence="5">Metalloregulator ArsR/SmtB family transcription factor</fullName>
    </submittedName>
</protein>
<dbReference type="PANTHER" id="PTHR43132">
    <property type="entry name" value="ARSENICAL RESISTANCE OPERON REPRESSOR ARSR-RELATED"/>
    <property type="match status" value="1"/>
</dbReference>
<accession>A0ABU7LWX1</accession>
<gene>
    <name evidence="5" type="ORF">V0U35_05025</name>
</gene>
<dbReference type="PANTHER" id="PTHR43132:SF2">
    <property type="entry name" value="ARSENICAL RESISTANCE OPERON REPRESSOR ARSR-RELATED"/>
    <property type="match status" value="1"/>
</dbReference>
<keyword evidence="1" id="KW-0805">Transcription regulation</keyword>
<dbReference type="PROSITE" id="PS50987">
    <property type="entry name" value="HTH_ARSR_2"/>
    <property type="match status" value="1"/>
</dbReference>
<name>A0ABU7LWX1_9PROT</name>
<dbReference type="EMBL" id="JAZDRO010000002">
    <property type="protein sequence ID" value="MEE2566036.1"/>
    <property type="molecule type" value="Genomic_DNA"/>
</dbReference>
<dbReference type="InterPro" id="IPR036388">
    <property type="entry name" value="WH-like_DNA-bd_sf"/>
</dbReference>
<dbReference type="Pfam" id="PF12840">
    <property type="entry name" value="HTH_20"/>
    <property type="match status" value="1"/>
</dbReference>
<dbReference type="PRINTS" id="PR00778">
    <property type="entry name" value="HTHARSR"/>
</dbReference>
<dbReference type="InterPro" id="IPR011991">
    <property type="entry name" value="ArsR-like_HTH"/>
</dbReference>
<dbReference type="SUPFAM" id="SSF46785">
    <property type="entry name" value="Winged helix' DNA-binding domain"/>
    <property type="match status" value="1"/>
</dbReference>
<organism evidence="5 6">
    <name type="scientific">Hyphobacterium marinum</name>
    <dbReference type="NCBI Taxonomy" id="3116574"/>
    <lineage>
        <taxon>Bacteria</taxon>
        <taxon>Pseudomonadati</taxon>
        <taxon>Pseudomonadota</taxon>
        <taxon>Alphaproteobacteria</taxon>
        <taxon>Maricaulales</taxon>
        <taxon>Maricaulaceae</taxon>
        <taxon>Hyphobacterium</taxon>
    </lineage>
</organism>
<keyword evidence="2" id="KW-0238">DNA-binding</keyword>
<evidence type="ECO:0000256" key="2">
    <source>
        <dbReference type="ARBA" id="ARBA00023125"/>
    </source>
</evidence>
<evidence type="ECO:0000313" key="5">
    <source>
        <dbReference type="EMBL" id="MEE2566036.1"/>
    </source>
</evidence>
<evidence type="ECO:0000259" key="4">
    <source>
        <dbReference type="PROSITE" id="PS50987"/>
    </source>
</evidence>
<evidence type="ECO:0000313" key="6">
    <source>
        <dbReference type="Proteomes" id="UP001310692"/>
    </source>
</evidence>
<keyword evidence="3" id="KW-0804">Transcription</keyword>
<dbReference type="Gene3D" id="1.10.10.10">
    <property type="entry name" value="Winged helix-like DNA-binding domain superfamily/Winged helix DNA-binding domain"/>
    <property type="match status" value="1"/>
</dbReference>
<keyword evidence="6" id="KW-1185">Reference proteome</keyword>